<proteinExistence type="predicted"/>
<name>A0A674D6I5_SALTR</name>
<accession>A0A674D6I5</accession>
<dbReference type="InterPro" id="IPR026983">
    <property type="entry name" value="DHC"/>
</dbReference>
<sequence length="462" mass="53932">TESISAMFTSLKTSAPWKTKLMCVLKKGVLRITMQDFRTQLWLGEVSGHPMEHMPLLISEVLVSVLSNSLNHGGWPRVVSEDIHRQLEQLRSKVVTLRGRAEGRTLLPLPLCVERAQPQDMLPRSVVYRALLYSIETLVIQWSGQIWTVLKRDSSMVLQQGDHPGPSAELHFWACQRGNLLGVHSQVGWSRVRSVCMLVFAQSTFFLLLLQAEDIDLYLRPLRRLISCFEEGSFNKLEMLLPPLFHTLCLIWSRSQYYCRPPRMVLLLQEFCNLLIEKAFAYLIPEELFKMELEEGVERVQMTIGVLRSFKRLFHTHRQRIPQYYRSGETVKQWDFPSTLVFHRADQVLDRLLMIEVCVWHGFLEKVELGGSRGKILSEMVFSMNEEFHDGWRTLRESKYDPLDYTKEDFLVDYRRFMEQNRDFDQRLGTVLNLAFQHSKGLESAFKVTLTLYPNHRPDPLP</sequence>
<dbReference type="AlphaFoldDB" id="A0A674D6I5"/>
<dbReference type="InterPro" id="IPR013594">
    <property type="entry name" value="Dynein_heavy_tail"/>
</dbReference>
<reference evidence="2" key="2">
    <citation type="submission" date="2025-09" db="UniProtKB">
        <authorList>
            <consortium name="Ensembl"/>
        </authorList>
    </citation>
    <scope>IDENTIFICATION</scope>
</reference>
<dbReference type="GO" id="GO:0051959">
    <property type="term" value="F:dynein light intermediate chain binding"/>
    <property type="evidence" value="ECO:0007669"/>
    <property type="project" value="InterPro"/>
</dbReference>
<protein>
    <recommendedName>
        <fullName evidence="1">Dynein heavy chain tail domain-containing protein</fullName>
    </recommendedName>
</protein>
<dbReference type="PANTHER" id="PTHR46532:SF11">
    <property type="entry name" value="DYNEIN AXONEMAL HEAVY CHAIN 12"/>
    <property type="match status" value="1"/>
</dbReference>
<evidence type="ECO:0000313" key="3">
    <source>
        <dbReference type="Proteomes" id="UP000472277"/>
    </source>
</evidence>
<evidence type="ECO:0000313" key="2">
    <source>
        <dbReference type="Ensembl" id="ENSSTUP00000091530.1"/>
    </source>
</evidence>
<dbReference type="GO" id="GO:0005858">
    <property type="term" value="C:axonemal dynein complex"/>
    <property type="evidence" value="ECO:0007669"/>
    <property type="project" value="TreeGrafter"/>
</dbReference>
<evidence type="ECO:0000259" key="1">
    <source>
        <dbReference type="Pfam" id="PF08385"/>
    </source>
</evidence>
<organism evidence="2 3">
    <name type="scientific">Salmo trutta</name>
    <name type="common">Brown trout</name>
    <dbReference type="NCBI Taxonomy" id="8032"/>
    <lineage>
        <taxon>Eukaryota</taxon>
        <taxon>Metazoa</taxon>
        <taxon>Chordata</taxon>
        <taxon>Craniata</taxon>
        <taxon>Vertebrata</taxon>
        <taxon>Euteleostomi</taxon>
        <taxon>Actinopterygii</taxon>
        <taxon>Neopterygii</taxon>
        <taxon>Teleostei</taxon>
        <taxon>Protacanthopterygii</taxon>
        <taxon>Salmoniformes</taxon>
        <taxon>Salmonidae</taxon>
        <taxon>Salmoninae</taxon>
        <taxon>Salmo</taxon>
    </lineage>
</organism>
<dbReference type="Proteomes" id="UP000472277">
    <property type="component" value="Chromosome 31"/>
</dbReference>
<dbReference type="GeneTree" id="ENSGT00940000154076"/>
<keyword evidence="3" id="KW-1185">Reference proteome</keyword>
<dbReference type="GO" id="GO:0045505">
    <property type="term" value="F:dynein intermediate chain binding"/>
    <property type="evidence" value="ECO:0007669"/>
    <property type="project" value="InterPro"/>
</dbReference>
<reference evidence="2" key="1">
    <citation type="submission" date="2025-08" db="UniProtKB">
        <authorList>
            <consortium name="Ensembl"/>
        </authorList>
    </citation>
    <scope>IDENTIFICATION</scope>
</reference>
<dbReference type="Ensembl" id="ENSSTUT00000097384.1">
    <property type="protein sequence ID" value="ENSSTUP00000091530.1"/>
    <property type="gene ID" value="ENSSTUG00000040226.1"/>
</dbReference>
<dbReference type="Pfam" id="PF08385">
    <property type="entry name" value="DHC_N1"/>
    <property type="match status" value="1"/>
</dbReference>
<dbReference type="PANTHER" id="PTHR46532">
    <property type="entry name" value="MALE FERTILITY FACTOR KL5"/>
    <property type="match status" value="1"/>
</dbReference>
<dbReference type="GO" id="GO:0007018">
    <property type="term" value="P:microtubule-based movement"/>
    <property type="evidence" value="ECO:0007669"/>
    <property type="project" value="InterPro"/>
</dbReference>
<dbReference type="OMA" id="FLDHIWS"/>
<feature type="domain" description="Dynein heavy chain tail" evidence="1">
    <location>
        <begin position="133"/>
        <end position="449"/>
    </location>
</feature>
<dbReference type="InParanoid" id="A0A674D6I5"/>